<dbReference type="GO" id="GO:0015979">
    <property type="term" value="P:photosynthesis"/>
    <property type="evidence" value="ECO:0007669"/>
    <property type="project" value="UniProtKB-KW"/>
</dbReference>
<feature type="signal peptide" evidence="12">
    <location>
        <begin position="1"/>
        <end position="25"/>
    </location>
</feature>
<keyword evidence="2" id="KW-0602">Photosynthesis</keyword>
<feature type="region of interest" description="Disordered" evidence="11">
    <location>
        <begin position="28"/>
        <end position="53"/>
    </location>
</feature>
<dbReference type="GO" id="GO:0046872">
    <property type="term" value="F:metal ion binding"/>
    <property type="evidence" value="ECO:0007669"/>
    <property type="project" value="UniProtKB-KW"/>
</dbReference>
<evidence type="ECO:0000313" key="14">
    <source>
        <dbReference type="EMBL" id="CAE7279782.1"/>
    </source>
</evidence>
<dbReference type="InterPro" id="IPR017851">
    <property type="entry name" value="PsbV_cyt_c550"/>
</dbReference>
<evidence type="ECO:0000256" key="9">
    <source>
        <dbReference type="ARBA" id="ARBA00023276"/>
    </source>
</evidence>
<keyword evidence="15" id="KW-1185">Reference proteome</keyword>
<keyword evidence="12" id="KW-0732">Signal</keyword>
<proteinExistence type="inferred from homology"/>
<evidence type="ECO:0000256" key="5">
    <source>
        <dbReference type="ARBA" id="ARBA00022982"/>
    </source>
</evidence>
<dbReference type="OrthoDB" id="34850at2759"/>
<accession>A0A812MV42</accession>
<evidence type="ECO:0000256" key="8">
    <source>
        <dbReference type="ARBA" id="ARBA00023136"/>
    </source>
</evidence>
<evidence type="ECO:0000256" key="6">
    <source>
        <dbReference type="ARBA" id="ARBA00023004"/>
    </source>
</evidence>
<dbReference type="InterPro" id="IPR036909">
    <property type="entry name" value="Cyt_c-like_dom_sf"/>
</dbReference>
<keyword evidence="7" id="KW-0793">Thylakoid</keyword>
<comment type="caution">
    <text evidence="14">The sequence shown here is derived from an EMBL/GenBank/DDBJ whole genome shotgun (WGS) entry which is preliminary data.</text>
</comment>
<dbReference type="NCBIfam" id="TIGR03045">
    <property type="entry name" value="PS_II_C550"/>
    <property type="match status" value="1"/>
</dbReference>
<evidence type="ECO:0000256" key="10">
    <source>
        <dbReference type="PROSITE-ProRule" id="PRU00433"/>
    </source>
</evidence>
<dbReference type="GO" id="GO:0009523">
    <property type="term" value="C:photosystem II"/>
    <property type="evidence" value="ECO:0007669"/>
    <property type="project" value="UniProtKB-KW"/>
</dbReference>
<dbReference type="Pfam" id="PF14495">
    <property type="entry name" value="Cytochrom_C550"/>
    <property type="match status" value="1"/>
</dbReference>
<evidence type="ECO:0000256" key="12">
    <source>
        <dbReference type="SAM" id="SignalP"/>
    </source>
</evidence>
<dbReference type="HAMAP" id="MF_01378">
    <property type="entry name" value="PSII_Cyt550"/>
    <property type="match status" value="1"/>
</dbReference>
<dbReference type="AlphaFoldDB" id="A0A812MV42"/>
<feature type="domain" description="Cytochrome c" evidence="13">
    <location>
        <begin position="113"/>
        <end position="212"/>
    </location>
</feature>
<dbReference type="InterPro" id="IPR009056">
    <property type="entry name" value="Cyt_c-like_dom"/>
</dbReference>
<keyword evidence="6 10" id="KW-0408">Iron</keyword>
<evidence type="ECO:0000256" key="4">
    <source>
        <dbReference type="ARBA" id="ARBA00022723"/>
    </source>
</evidence>
<keyword evidence="4 10" id="KW-0479">Metal-binding</keyword>
<evidence type="ECO:0000259" key="13">
    <source>
        <dbReference type="PROSITE" id="PS51007"/>
    </source>
</evidence>
<organism evidence="14 15">
    <name type="scientific">Symbiodinium natans</name>
    <dbReference type="NCBI Taxonomy" id="878477"/>
    <lineage>
        <taxon>Eukaryota</taxon>
        <taxon>Sar</taxon>
        <taxon>Alveolata</taxon>
        <taxon>Dinophyceae</taxon>
        <taxon>Suessiales</taxon>
        <taxon>Symbiodiniaceae</taxon>
        <taxon>Symbiodinium</taxon>
    </lineage>
</organism>
<keyword evidence="8" id="KW-0472">Membrane</keyword>
<dbReference type="PROSITE" id="PS51007">
    <property type="entry name" value="CYTC"/>
    <property type="match status" value="1"/>
</dbReference>
<dbReference type="EMBL" id="CAJNDS010001791">
    <property type="protein sequence ID" value="CAE7279782.1"/>
    <property type="molecule type" value="Genomic_DNA"/>
</dbReference>
<keyword evidence="5" id="KW-0249">Electron transport</keyword>
<evidence type="ECO:0000256" key="3">
    <source>
        <dbReference type="ARBA" id="ARBA00022617"/>
    </source>
</evidence>
<evidence type="ECO:0000256" key="11">
    <source>
        <dbReference type="SAM" id="MobiDB-lite"/>
    </source>
</evidence>
<keyword evidence="9" id="KW-0604">Photosystem II</keyword>
<gene>
    <name evidence="14" type="primary">psbV</name>
    <name evidence="14" type="ORF">SNAT2548_LOCUS14831</name>
</gene>
<dbReference type="GO" id="GO:0009055">
    <property type="term" value="F:electron transfer activity"/>
    <property type="evidence" value="ECO:0007669"/>
    <property type="project" value="InterPro"/>
</dbReference>
<dbReference type="Proteomes" id="UP000604046">
    <property type="component" value="Unassembled WGS sequence"/>
</dbReference>
<evidence type="ECO:0000256" key="1">
    <source>
        <dbReference type="ARBA" id="ARBA00022448"/>
    </source>
</evidence>
<keyword evidence="3 10" id="KW-0349">Heme</keyword>
<evidence type="ECO:0000256" key="7">
    <source>
        <dbReference type="ARBA" id="ARBA00023078"/>
    </source>
</evidence>
<sequence length="226" mass="23905">MAMRVMRAAMLCAAVGLLGLRAAFTAPRASPAPDAWPRSSGISSSESSESATGAWDSDASAASAFGDSLLRFAAGALLGLALVSFPVAPAKADVEDVVIPVDDKGKTTTLTKEQLVRGKRLFNAACASCHVGGGTRTNQNVGLAIEELSGAQPNRASVEGLVDYLNNPTTYDGLKDISEVHPSIKGGDIWPKMRSMKQQDLYDMSAYILYQNQTIPEKWGGGKTYY</sequence>
<evidence type="ECO:0000256" key="2">
    <source>
        <dbReference type="ARBA" id="ARBA00022531"/>
    </source>
</evidence>
<dbReference type="Gene3D" id="1.10.760.10">
    <property type="entry name" value="Cytochrome c-like domain"/>
    <property type="match status" value="1"/>
</dbReference>
<feature type="chain" id="PRO_5032651783" evidence="12">
    <location>
        <begin position="26"/>
        <end position="226"/>
    </location>
</feature>
<dbReference type="GO" id="GO:0020037">
    <property type="term" value="F:heme binding"/>
    <property type="evidence" value="ECO:0007669"/>
    <property type="project" value="InterPro"/>
</dbReference>
<name>A0A812MV42_9DINO</name>
<feature type="compositionally biased region" description="Low complexity" evidence="11">
    <location>
        <begin position="39"/>
        <end position="53"/>
    </location>
</feature>
<keyword evidence="1" id="KW-0813">Transport</keyword>
<reference evidence="14" key="1">
    <citation type="submission" date="2021-02" db="EMBL/GenBank/DDBJ databases">
        <authorList>
            <person name="Dougan E. K."/>
            <person name="Rhodes N."/>
            <person name="Thang M."/>
            <person name="Chan C."/>
        </authorList>
    </citation>
    <scope>NUCLEOTIDE SEQUENCE</scope>
</reference>
<dbReference type="GO" id="GO:0042651">
    <property type="term" value="C:thylakoid membrane"/>
    <property type="evidence" value="ECO:0007669"/>
    <property type="project" value="InterPro"/>
</dbReference>
<dbReference type="SUPFAM" id="SSF46626">
    <property type="entry name" value="Cytochrome c"/>
    <property type="match status" value="1"/>
</dbReference>
<protein>
    <submittedName>
        <fullName evidence="14">PsbV protein</fullName>
    </submittedName>
</protein>
<dbReference type="InterPro" id="IPR029490">
    <property type="entry name" value="Cytochrom_C550"/>
</dbReference>
<evidence type="ECO:0000313" key="15">
    <source>
        <dbReference type="Proteomes" id="UP000604046"/>
    </source>
</evidence>